<comment type="subcellular location">
    <subcellularLocation>
        <location evidence="1">Nucleus</location>
    </subcellularLocation>
</comment>
<reference evidence="5 6" key="1">
    <citation type="journal article" date="2015" name="Genome Announc.">
        <title>Draft Genome Sequence and Gene Annotation of the Entomopathogenic Fungus Verticillium hemipterigenum.</title>
        <authorList>
            <person name="Horn F."/>
            <person name="Habel A."/>
            <person name="Scharf D.H."/>
            <person name="Dworschak J."/>
            <person name="Brakhage A.A."/>
            <person name="Guthke R."/>
            <person name="Hertweck C."/>
            <person name="Linde J."/>
        </authorList>
    </citation>
    <scope>NUCLEOTIDE SEQUENCE [LARGE SCALE GENOMIC DNA]</scope>
</reference>
<sequence>MFYSHQILQSSQYGVSTIWIAANFSKTGPKKLSKRAIQDVNVPKACETILEPGPPLALRLQGKLLYGVSKVYSQQCAYVLSDAERTQSEMKTFFRNLQHAETNQLVGKANRSAITLEDDPSFDPLSLLPPLDLNKDILDFGIPSQGELFSNSQMTPLDALTRLQRNAHRQASLISIDLPPSSHSGASYRLPRDLLRHSSPFAQQTNVSDLGVEPMSIFEDDFDKIKGIGLDFDGEGNLIEILDEPTLPPLRGSSVDKHPTTGQPGLDDPLIFDEPGLPEAEPFPTTAAKKRPSPDAFEPDTIEESTQVPRPKRRRIARPGVLVDEATEVSRSTISHWNKSYPQLMLDATSRQNHYTPAQCRKSAAAFVLNNGIAGVGQMVDRKETSHLLQEQFSGLALMSRLRGEDPNSSDDDDEPRTPKRRHTRQTSRQGFNTLQRAPESEVGRGVTESTQALALGEDWLSEQGMDVVPPMSDHHSSSLMPWSRAGSAGPVPPSSSIHGSAKRSSIVAPSPLLARSTTSFLAAVERRSDPAEPTLALGDVSLDSSIGDIFPLNFDKGLDVSSQDFLEYTIRQMVGKDGHEDDGHRWVAFTELAPVADDAKAVAAQAFLHVLGLASKNIVKVTQDGRDDGEAFGEIYIGLPKVDGRDD</sequence>
<dbReference type="Pfam" id="PF04825">
    <property type="entry name" value="Rad21_Rec8_N"/>
    <property type="match status" value="1"/>
</dbReference>
<dbReference type="GO" id="GO:0005634">
    <property type="term" value="C:nucleus"/>
    <property type="evidence" value="ECO:0007669"/>
    <property type="project" value="UniProtKB-SubCell"/>
</dbReference>
<name>A0A0A1SUG4_9HYPO</name>
<evidence type="ECO:0000313" key="5">
    <source>
        <dbReference type="EMBL" id="CEJ86387.1"/>
    </source>
</evidence>
<dbReference type="GO" id="GO:0003682">
    <property type="term" value="F:chromatin binding"/>
    <property type="evidence" value="ECO:0007669"/>
    <property type="project" value="TreeGrafter"/>
</dbReference>
<dbReference type="EMBL" id="CDHN01000002">
    <property type="protein sequence ID" value="CEJ86387.1"/>
    <property type="molecule type" value="Genomic_DNA"/>
</dbReference>
<dbReference type="InterPro" id="IPR006910">
    <property type="entry name" value="Rad21_Rec8_N"/>
</dbReference>
<dbReference type="OrthoDB" id="5427633at2759"/>
<dbReference type="PANTHER" id="PTHR12585">
    <property type="entry name" value="SCC1 / RAD21 FAMILY MEMBER"/>
    <property type="match status" value="1"/>
</dbReference>
<evidence type="ECO:0000256" key="1">
    <source>
        <dbReference type="ARBA" id="ARBA00004123"/>
    </source>
</evidence>
<evidence type="ECO:0000259" key="4">
    <source>
        <dbReference type="Pfam" id="PF04825"/>
    </source>
</evidence>
<dbReference type="CDD" id="cd21789">
    <property type="entry name" value="Rad21_Rec8_M_SpRec8p-like"/>
    <property type="match status" value="1"/>
</dbReference>
<dbReference type="STRING" id="1531966.A0A0A1SUG4"/>
<feature type="region of interest" description="Disordered" evidence="3">
    <location>
        <begin position="283"/>
        <end position="313"/>
    </location>
</feature>
<keyword evidence="6" id="KW-1185">Reference proteome</keyword>
<evidence type="ECO:0000256" key="2">
    <source>
        <dbReference type="ARBA" id="ARBA00023242"/>
    </source>
</evidence>
<accession>A0A0A1SUG4</accession>
<dbReference type="GO" id="GO:0007064">
    <property type="term" value="P:mitotic sister chromatid cohesion"/>
    <property type="evidence" value="ECO:0007669"/>
    <property type="project" value="TreeGrafter"/>
</dbReference>
<dbReference type="AlphaFoldDB" id="A0A0A1SUG4"/>
<dbReference type="Proteomes" id="UP000039046">
    <property type="component" value="Unassembled WGS sequence"/>
</dbReference>
<dbReference type="GO" id="GO:0030892">
    <property type="term" value="C:mitotic cohesin complex"/>
    <property type="evidence" value="ECO:0007669"/>
    <property type="project" value="TreeGrafter"/>
</dbReference>
<organism evidence="5 6">
    <name type="scientific">[Torrubiella] hemipterigena</name>
    <dbReference type="NCBI Taxonomy" id="1531966"/>
    <lineage>
        <taxon>Eukaryota</taxon>
        <taxon>Fungi</taxon>
        <taxon>Dikarya</taxon>
        <taxon>Ascomycota</taxon>
        <taxon>Pezizomycotina</taxon>
        <taxon>Sordariomycetes</taxon>
        <taxon>Hypocreomycetidae</taxon>
        <taxon>Hypocreales</taxon>
        <taxon>Clavicipitaceae</taxon>
        <taxon>Clavicipitaceae incertae sedis</taxon>
        <taxon>'Torrubiella' clade</taxon>
    </lineage>
</organism>
<feature type="domain" description="Rad21/Rec8-like protein N-terminal" evidence="4">
    <location>
        <begin position="1"/>
        <end position="102"/>
    </location>
</feature>
<dbReference type="PANTHER" id="PTHR12585:SF70">
    <property type="entry name" value="RAD21_REC8 N TERMINAL DOMAIN PROTEIN (AFU_ORTHOLOGUE AFUA_6G02900)"/>
    <property type="match status" value="1"/>
</dbReference>
<protein>
    <recommendedName>
        <fullName evidence="4">Rad21/Rec8-like protein N-terminal domain-containing protein</fullName>
    </recommendedName>
</protein>
<keyword evidence="2" id="KW-0539">Nucleus</keyword>
<proteinExistence type="predicted"/>
<evidence type="ECO:0000256" key="3">
    <source>
        <dbReference type="SAM" id="MobiDB-lite"/>
    </source>
</evidence>
<dbReference type="InterPro" id="IPR039781">
    <property type="entry name" value="Rad21/Rec8-like"/>
</dbReference>
<feature type="region of interest" description="Disordered" evidence="3">
    <location>
        <begin position="465"/>
        <end position="506"/>
    </location>
</feature>
<dbReference type="HOGENOM" id="CLU_025342_0_0_1"/>
<feature type="region of interest" description="Disordered" evidence="3">
    <location>
        <begin position="402"/>
        <end position="448"/>
    </location>
</feature>
<feature type="compositionally biased region" description="Polar residues" evidence="3">
    <location>
        <begin position="427"/>
        <end position="436"/>
    </location>
</feature>
<evidence type="ECO:0000313" key="6">
    <source>
        <dbReference type="Proteomes" id="UP000039046"/>
    </source>
</evidence>
<gene>
    <name evidence="5" type="ORF">VHEMI04092</name>
</gene>